<dbReference type="EMBL" id="JAPWTJ010001733">
    <property type="protein sequence ID" value="KAJ8969741.1"/>
    <property type="molecule type" value="Genomic_DNA"/>
</dbReference>
<organism evidence="2 3">
    <name type="scientific">Molorchus minor</name>
    <dbReference type="NCBI Taxonomy" id="1323400"/>
    <lineage>
        <taxon>Eukaryota</taxon>
        <taxon>Metazoa</taxon>
        <taxon>Ecdysozoa</taxon>
        <taxon>Arthropoda</taxon>
        <taxon>Hexapoda</taxon>
        <taxon>Insecta</taxon>
        <taxon>Pterygota</taxon>
        <taxon>Neoptera</taxon>
        <taxon>Endopterygota</taxon>
        <taxon>Coleoptera</taxon>
        <taxon>Polyphaga</taxon>
        <taxon>Cucujiformia</taxon>
        <taxon>Chrysomeloidea</taxon>
        <taxon>Cerambycidae</taxon>
        <taxon>Lamiinae</taxon>
        <taxon>Monochamini</taxon>
        <taxon>Molorchus</taxon>
    </lineage>
</organism>
<name>A0ABQ9J0I0_9CUCU</name>
<comment type="caution">
    <text evidence="2">The sequence shown here is derived from an EMBL/GenBank/DDBJ whole genome shotgun (WGS) entry which is preliminary data.</text>
</comment>
<dbReference type="PANTHER" id="PTHR39953">
    <property type="entry name" value="RE54151P"/>
    <property type="match status" value="1"/>
</dbReference>
<dbReference type="PANTHER" id="PTHR39953:SF1">
    <property type="entry name" value="RE54151P"/>
    <property type="match status" value="1"/>
</dbReference>
<evidence type="ECO:0000313" key="3">
    <source>
        <dbReference type="Proteomes" id="UP001162164"/>
    </source>
</evidence>
<evidence type="ECO:0000313" key="2">
    <source>
        <dbReference type="EMBL" id="KAJ8969741.1"/>
    </source>
</evidence>
<accession>A0ABQ9J0I0</accession>
<dbReference type="InterPro" id="IPR011604">
    <property type="entry name" value="PDDEXK-like_dom_sf"/>
</dbReference>
<dbReference type="Proteomes" id="UP001162164">
    <property type="component" value="Unassembled WGS sequence"/>
</dbReference>
<dbReference type="SUPFAM" id="SSF52980">
    <property type="entry name" value="Restriction endonuclease-like"/>
    <property type="match status" value="1"/>
</dbReference>
<dbReference type="Gene3D" id="3.90.320.10">
    <property type="match status" value="1"/>
</dbReference>
<gene>
    <name evidence="2" type="ORF">NQ317_008809</name>
</gene>
<evidence type="ECO:0000259" key="1">
    <source>
        <dbReference type="Pfam" id="PF09588"/>
    </source>
</evidence>
<protein>
    <recommendedName>
        <fullName evidence="1">YqaJ viral recombinase domain-containing protein</fullName>
    </recommendedName>
</protein>
<dbReference type="InterPro" id="IPR019080">
    <property type="entry name" value="YqaJ_viral_recombinase"/>
</dbReference>
<dbReference type="CDD" id="cd22343">
    <property type="entry name" value="PDDEXK_lambda_exonuclease-like"/>
    <property type="match status" value="1"/>
</dbReference>
<dbReference type="InterPro" id="IPR011335">
    <property type="entry name" value="Restrct_endonuc-II-like"/>
</dbReference>
<dbReference type="Pfam" id="PF09588">
    <property type="entry name" value="YqaJ"/>
    <property type="match status" value="1"/>
</dbReference>
<reference evidence="2" key="1">
    <citation type="journal article" date="2023" name="Insect Mol. Biol.">
        <title>Genome sequencing provides insights into the evolution of gene families encoding plant cell wall-degrading enzymes in longhorned beetles.</title>
        <authorList>
            <person name="Shin N.R."/>
            <person name="Okamura Y."/>
            <person name="Kirsch R."/>
            <person name="Pauchet Y."/>
        </authorList>
    </citation>
    <scope>NUCLEOTIDE SEQUENCE</scope>
    <source>
        <strain evidence="2">MMC_N1</strain>
    </source>
</reference>
<proteinExistence type="predicted"/>
<sequence length="430" mass="48410">MTTEAGFVQGQSDNLPKIDVLSMFSFLGNNPNFMGAELKGVKAVSYGDNAVGWVQVKRDGYVCTVKARVTPEHNVRKKAYTVTLECNEQDEEVLSVQCEGCAASLGGCKHAVTLLTWVHRRSEEPPKTSTECYWKKAVLSNVGTNLKLVKAEDLGKTNPLKTTNDTSFMQSFVNHSLELGTTDTVLMKYFKQDSDCEKLSLHRLLEEYMMESDDPRADAFSTFCTRKMTEDLSKNVARITVDQAESALWHELRYLRITASKAYDVAHCRTTGGSLVESVLGASKLKDTAAMARGRQLEEEVLRLVEKQTKQKIQRCGLVLVPEQPFIGASPDGVCENFVVEVKCPTSSKAYTRYVTSSLGITAKYMAQVQLQMFCLKKKKCLLLLRKILNVQSKLPLKNFDYNELYVLDLLEKCNNFWKNIFDIVKNNYN</sequence>
<feature type="domain" description="YqaJ viral recombinase" evidence="1">
    <location>
        <begin position="249"/>
        <end position="375"/>
    </location>
</feature>
<keyword evidence="3" id="KW-1185">Reference proteome</keyword>